<dbReference type="Gene3D" id="3.30.420.40">
    <property type="match status" value="2"/>
</dbReference>
<dbReference type="InterPro" id="IPR043129">
    <property type="entry name" value="ATPase_NBD"/>
</dbReference>
<evidence type="ECO:0000259" key="5">
    <source>
        <dbReference type="Pfam" id="PF02782"/>
    </source>
</evidence>
<feature type="domain" description="Carbohydrate kinase FGGY C-terminal" evidence="5">
    <location>
        <begin position="282"/>
        <end position="482"/>
    </location>
</feature>
<dbReference type="SUPFAM" id="SSF53067">
    <property type="entry name" value="Actin-like ATPase domain"/>
    <property type="match status" value="2"/>
</dbReference>
<dbReference type="InterPro" id="IPR018485">
    <property type="entry name" value="FGGY_C"/>
</dbReference>
<dbReference type="PANTHER" id="PTHR10196">
    <property type="entry name" value="SUGAR KINASE"/>
    <property type="match status" value="1"/>
</dbReference>
<keyword evidence="2" id="KW-0808">Transferase</keyword>
<sequence length="492" mass="54775">MQPSKHNADSRFKSTIKILGIDFGTSGVRGCVVERHISDKIGESILPGQLANPNQDRILLQSHLCYPDDTQSPQVWLQALNNLLHSLKQQCVLSEIDFIICDATSSTVVLTDSDNTPLSETMMYFRQDAVVEAGEIDDRLTELHKQSPAQGASSTLSKVLYLLKRLPDGLNTKTNKLQIRHQIDVVNYALCGSSKTDYNNALKLGYDPQNMLWPPWIEPMIQKLQPNISLPQVVAPGSILGKIDVFWIDTFGFQPQCKICAGTTDSIAGFLASGARENGDAVTSLGTTLAIKQLSSTPVFSSKYGIYSHRLGNQWLIGGASNTGGNSLLAHYSLEELITLLQDLESVCEENNKEHHHKDLNTCFHCTFNLNELYPLATIGERFPIADPQLQPKWPPLPEKSLQQAFELKDEKAIHAHRCFLFGLLYSLSEVERKGYQRLEEMGCEQLQQLFSVGGGCKNPIWMTLRANLIPCELVQAWQQDAAYGVTRLVSF</sequence>
<dbReference type="Pfam" id="PF00370">
    <property type="entry name" value="FGGY_N"/>
    <property type="match status" value="1"/>
</dbReference>
<evidence type="ECO:0000256" key="1">
    <source>
        <dbReference type="ARBA" id="ARBA00009156"/>
    </source>
</evidence>
<protein>
    <recommendedName>
        <fullName evidence="8">Carbohydrate kinase</fullName>
    </recommendedName>
</protein>
<dbReference type="PANTHER" id="PTHR10196:SF80">
    <property type="entry name" value="D-RIBULOSE KINASE"/>
    <property type="match status" value="1"/>
</dbReference>
<evidence type="ECO:0000313" key="7">
    <source>
        <dbReference type="Proteomes" id="UP001193680"/>
    </source>
</evidence>
<organism evidence="6 7">
    <name type="scientific">Thiomicrorhabdus heinhorstiae</name>
    <dbReference type="NCBI Taxonomy" id="2748010"/>
    <lineage>
        <taxon>Bacteria</taxon>
        <taxon>Pseudomonadati</taxon>
        <taxon>Pseudomonadota</taxon>
        <taxon>Gammaproteobacteria</taxon>
        <taxon>Thiotrichales</taxon>
        <taxon>Piscirickettsiaceae</taxon>
        <taxon>Thiomicrorhabdus</taxon>
    </lineage>
</organism>
<dbReference type="Proteomes" id="UP001193680">
    <property type="component" value="Unassembled WGS sequence"/>
</dbReference>
<keyword evidence="3" id="KW-0418">Kinase</keyword>
<reference evidence="6 7" key="1">
    <citation type="submission" date="2020-11" db="EMBL/GenBank/DDBJ databases">
        <title>Sulfur oxidizing isolate from Hospital Hole Sinkhole.</title>
        <authorList>
            <person name="Scott K.M."/>
        </authorList>
    </citation>
    <scope>NUCLEOTIDE SEQUENCE [LARGE SCALE GENOMIC DNA]</scope>
    <source>
        <strain evidence="6 7">HH1</strain>
    </source>
</reference>
<comment type="similarity">
    <text evidence="1">Belongs to the FGGY kinase family.</text>
</comment>
<dbReference type="InterPro" id="IPR018484">
    <property type="entry name" value="FGGY_N"/>
</dbReference>
<evidence type="ECO:0000259" key="4">
    <source>
        <dbReference type="Pfam" id="PF00370"/>
    </source>
</evidence>
<dbReference type="Pfam" id="PF02782">
    <property type="entry name" value="FGGY_C"/>
    <property type="match status" value="1"/>
</dbReference>
<evidence type="ECO:0008006" key="8">
    <source>
        <dbReference type="Google" id="ProtNLM"/>
    </source>
</evidence>
<dbReference type="EMBL" id="JACBGI020000001">
    <property type="protein sequence ID" value="MBF6056859.1"/>
    <property type="molecule type" value="Genomic_DNA"/>
</dbReference>
<evidence type="ECO:0000313" key="6">
    <source>
        <dbReference type="EMBL" id="MBF6056859.1"/>
    </source>
</evidence>
<comment type="caution">
    <text evidence="6">The sequence shown here is derived from an EMBL/GenBank/DDBJ whole genome shotgun (WGS) entry which is preliminary data.</text>
</comment>
<dbReference type="RefSeq" id="WP_194947219.1">
    <property type="nucleotide sequence ID" value="NZ_JACBGI020000001.1"/>
</dbReference>
<proteinExistence type="inferred from homology"/>
<evidence type="ECO:0000256" key="3">
    <source>
        <dbReference type="ARBA" id="ARBA00022777"/>
    </source>
</evidence>
<feature type="domain" description="Carbohydrate kinase FGGY N-terminal" evidence="4">
    <location>
        <begin position="18"/>
        <end position="271"/>
    </location>
</feature>
<dbReference type="CDD" id="cd07783">
    <property type="entry name" value="ASKHA_NBD_FGGY_SePSK_AtXK1-like"/>
    <property type="match status" value="1"/>
</dbReference>
<accession>A0ABS0BU48</accession>
<name>A0ABS0BU48_9GAMM</name>
<gene>
    <name evidence="6" type="ORF">H8792_000710</name>
</gene>
<keyword evidence="7" id="KW-1185">Reference proteome</keyword>
<evidence type="ECO:0000256" key="2">
    <source>
        <dbReference type="ARBA" id="ARBA00022679"/>
    </source>
</evidence>